<protein>
    <recommendedName>
        <fullName evidence="3">DUF116 domain-containing protein</fullName>
    </recommendedName>
</protein>
<dbReference type="PANTHER" id="PTHR43801">
    <property type="entry name" value="NUCLEOTIDE-BINDING PROTEIN-RELATED"/>
    <property type="match status" value="1"/>
</dbReference>
<evidence type="ECO:0000313" key="1">
    <source>
        <dbReference type="EMBL" id="SCG86638.1"/>
    </source>
</evidence>
<proteinExistence type="predicted"/>
<evidence type="ECO:0000313" key="2">
    <source>
        <dbReference type="Proteomes" id="UP000094707"/>
    </source>
</evidence>
<dbReference type="GeneID" id="30412930"/>
<dbReference type="InterPro" id="IPR002829">
    <property type="entry name" value="DUF116"/>
</dbReference>
<dbReference type="RefSeq" id="WP_071907683.1">
    <property type="nucleotide sequence ID" value="NZ_LT607756.1"/>
</dbReference>
<organism evidence="1 2">
    <name type="scientific">Methanobacterium congolense</name>
    <dbReference type="NCBI Taxonomy" id="118062"/>
    <lineage>
        <taxon>Archaea</taxon>
        <taxon>Methanobacteriati</taxon>
        <taxon>Methanobacteriota</taxon>
        <taxon>Methanomada group</taxon>
        <taxon>Methanobacteria</taxon>
        <taxon>Methanobacteriales</taxon>
        <taxon>Methanobacteriaceae</taxon>
        <taxon>Methanobacterium</taxon>
    </lineage>
</organism>
<dbReference type="AlphaFoldDB" id="A0A1D3L510"/>
<sequence>MKTSTPYSLKNGSNNSNGYYKDVSNFTDQVLSESEFHINDVIEDFEDFESKDVEKLFSKNMMVFEALMIGILWMNYIKRALKLDPESQKLLADLSRKRSENENLKPIVDPLRGVLATSVLLPEDPDSEEIPELTVENLDKLFKWLEATGEFQEELKHLRNWGDFLGSLSPQRSSSHLTNIFMFADWFEDVSTDALGKYTHNLEVFIDENREKHLWNEDIILFTRKRSEYHLNMFGAEVMSREFRESFKSRPRKALLLPGCMRSLTDSECVASDTNLGMKCAGCNPGCRVYALMKHGEMKGFEVYVVSHESSALSRSTQNDRKELGIIGVACIMNLISGGWKSESIGIPAQCVLLESCGCLHWMDPSEPSDINEDQLMKLLDNYNKTFEKGVPCASHSHGHKTVLTM</sequence>
<reference evidence="1 2" key="1">
    <citation type="submission" date="2016-08" db="EMBL/GenBank/DDBJ databases">
        <authorList>
            <person name="Seilhamer J.J."/>
        </authorList>
    </citation>
    <scope>NUCLEOTIDE SEQUENCE [LARGE SCALE GENOMIC DNA]</scope>
    <source>
        <strain evidence="1">Buetzberg</strain>
    </source>
</reference>
<dbReference type="PANTHER" id="PTHR43801:SF1">
    <property type="entry name" value="POLYPRENYL SYNTHETASE"/>
    <property type="match status" value="1"/>
</dbReference>
<dbReference type="EMBL" id="LT607756">
    <property type="protein sequence ID" value="SCG86638.1"/>
    <property type="molecule type" value="Genomic_DNA"/>
</dbReference>
<dbReference type="KEGG" id="mcub:MCBB_2095"/>
<keyword evidence="2" id="KW-1185">Reference proteome</keyword>
<dbReference type="Proteomes" id="UP000094707">
    <property type="component" value="Chromosome I"/>
</dbReference>
<name>A0A1D3L510_9EURY</name>
<dbReference type="OrthoDB" id="74713at2157"/>
<evidence type="ECO:0008006" key="3">
    <source>
        <dbReference type="Google" id="ProtNLM"/>
    </source>
</evidence>
<accession>A0A1D3L510</accession>
<dbReference type="STRING" id="118062.MCBB_2095"/>
<gene>
    <name evidence="1" type="ORF">MCBB_2095</name>
</gene>
<dbReference type="Pfam" id="PF01976">
    <property type="entry name" value="DUF116"/>
    <property type="match status" value="1"/>
</dbReference>
<dbReference type="PATRIC" id="fig|129848.4.peg.2142"/>